<dbReference type="Pfam" id="PF01075">
    <property type="entry name" value="Glyco_transf_9"/>
    <property type="match status" value="1"/>
</dbReference>
<reference evidence="3 4" key="1">
    <citation type="submission" date="2018-06" db="EMBL/GenBank/DDBJ databases">
        <title>Genomic Encyclopedia of Archaeal and Bacterial Type Strains, Phase II (KMG-II): from individual species to whole genera.</title>
        <authorList>
            <person name="Goeker M."/>
        </authorList>
    </citation>
    <scope>NUCLEOTIDE SEQUENCE [LARGE SCALE GENOMIC DNA]</scope>
    <source>
        <strain evidence="3 4">DSM 6779</strain>
    </source>
</reference>
<keyword evidence="1" id="KW-0328">Glycosyltransferase</keyword>
<dbReference type="InterPro" id="IPR002201">
    <property type="entry name" value="Glyco_trans_9"/>
</dbReference>
<organism evidence="3 4">
    <name type="scientific">Breznakibacter xylanolyticus</name>
    <dbReference type="NCBI Taxonomy" id="990"/>
    <lineage>
        <taxon>Bacteria</taxon>
        <taxon>Pseudomonadati</taxon>
        <taxon>Bacteroidota</taxon>
        <taxon>Bacteroidia</taxon>
        <taxon>Marinilabiliales</taxon>
        <taxon>Marinilabiliaceae</taxon>
        <taxon>Breznakibacter</taxon>
    </lineage>
</organism>
<protein>
    <submittedName>
        <fullName evidence="3">Heptosyltransferase-2</fullName>
    </submittedName>
</protein>
<dbReference type="GO" id="GO:0008713">
    <property type="term" value="F:ADP-heptose-lipopolysaccharide heptosyltransferase activity"/>
    <property type="evidence" value="ECO:0007669"/>
    <property type="project" value="TreeGrafter"/>
</dbReference>
<dbReference type="EMBL" id="QKZK01000012">
    <property type="protein sequence ID" value="PZX16701.1"/>
    <property type="molecule type" value="Genomic_DNA"/>
</dbReference>
<dbReference type="InterPro" id="IPR051199">
    <property type="entry name" value="LPS_LOS_Heptosyltrfase"/>
</dbReference>
<dbReference type="SUPFAM" id="SSF53756">
    <property type="entry name" value="UDP-Glycosyltransferase/glycogen phosphorylase"/>
    <property type="match status" value="1"/>
</dbReference>
<dbReference type="Proteomes" id="UP000249239">
    <property type="component" value="Unassembled WGS sequence"/>
</dbReference>
<name>A0A2W7N932_9BACT</name>
<keyword evidence="4" id="KW-1185">Reference proteome</keyword>
<proteinExistence type="predicted"/>
<evidence type="ECO:0000313" key="4">
    <source>
        <dbReference type="Proteomes" id="UP000249239"/>
    </source>
</evidence>
<sequence>MAKILIIRFSSIGDIIQCMSVTSGIRQKFPHDELHWVARRDMAPLLRIDPNITRIWELDRKSGLKGLLNLAFELRRQGFTHVYDAHSNIRSSIYKLVICPLSALFGFGSPLLVTRHKHRVKRMMLFSFGINRFPKPFRAFKSFQKPLEKWRIHQFPINSKTWHFDAGLLEKVKMLMDYQPGRQLTALVPSAAWELKRWPVAYWQAVVAQSSDRYFVVLGGPDDHFCADIAGVAPNRVINLAGKTSLLESFAAIYLSDYVISGDTGFLHAADLFGKPGMAIIGPTAFGFPTGPQIKVMEVDLPCRPCTKDGSTRCRIAEKRKCLMDIRPELVVAQMKATMR</sequence>
<dbReference type="GO" id="GO:0009244">
    <property type="term" value="P:lipopolysaccharide core region biosynthetic process"/>
    <property type="evidence" value="ECO:0007669"/>
    <property type="project" value="TreeGrafter"/>
</dbReference>
<dbReference type="RefSeq" id="WP_111445539.1">
    <property type="nucleotide sequence ID" value="NZ_QKZK01000012.1"/>
</dbReference>
<dbReference type="Gene3D" id="3.40.50.2000">
    <property type="entry name" value="Glycogen Phosphorylase B"/>
    <property type="match status" value="2"/>
</dbReference>
<dbReference type="CDD" id="cd03789">
    <property type="entry name" value="GT9_LPS_heptosyltransferase"/>
    <property type="match status" value="1"/>
</dbReference>
<comment type="caution">
    <text evidence="3">The sequence shown here is derived from an EMBL/GenBank/DDBJ whole genome shotgun (WGS) entry which is preliminary data.</text>
</comment>
<dbReference type="PANTHER" id="PTHR30160">
    <property type="entry name" value="TETRAACYLDISACCHARIDE 4'-KINASE-RELATED"/>
    <property type="match status" value="1"/>
</dbReference>
<gene>
    <name evidence="3" type="ORF">LX69_01771</name>
</gene>
<keyword evidence="2 3" id="KW-0808">Transferase</keyword>
<evidence type="ECO:0000256" key="1">
    <source>
        <dbReference type="ARBA" id="ARBA00022676"/>
    </source>
</evidence>
<evidence type="ECO:0000256" key="2">
    <source>
        <dbReference type="ARBA" id="ARBA00022679"/>
    </source>
</evidence>
<dbReference type="OrthoDB" id="9768048at2"/>
<dbReference type="GO" id="GO:0005829">
    <property type="term" value="C:cytosol"/>
    <property type="evidence" value="ECO:0007669"/>
    <property type="project" value="TreeGrafter"/>
</dbReference>
<dbReference type="AlphaFoldDB" id="A0A2W7N932"/>
<accession>A0A2W7N932</accession>
<evidence type="ECO:0000313" key="3">
    <source>
        <dbReference type="EMBL" id="PZX16701.1"/>
    </source>
</evidence>